<gene>
    <name evidence="2" type="ORF">MKQ68_19930</name>
</gene>
<proteinExistence type="predicted"/>
<feature type="transmembrane region" description="Helical" evidence="1">
    <location>
        <begin position="315"/>
        <end position="339"/>
    </location>
</feature>
<protein>
    <recommendedName>
        <fullName evidence="4">O-Antigen ligase</fullName>
    </recommendedName>
</protein>
<keyword evidence="3" id="KW-1185">Reference proteome</keyword>
<feature type="transmembrane region" description="Helical" evidence="1">
    <location>
        <begin position="106"/>
        <end position="122"/>
    </location>
</feature>
<keyword evidence="1" id="KW-1133">Transmembrane helix</keyword>
<evidence type="ECO:0000313" key="2">
    <source>
        <dbReference type="EMBL" id="UYQ92357.1"/>
    </source>
</evidence>
<feature type="transmembrane region" description="Helical" evidence="1">
    <location>
        <begin position="79"/>
        <end position="100"/>
    </location>
</feature>
<reference evidence="2" key="1">
    <citation type="submission" date="2022-10" db="EMBL/GenBank/DDBJ databases">
        <title>Chitinophaga sp. nov., isolated from soil.</title>
        <authorList>
            <person name="Jeon C.O."/>
        </authorList>
    </citation>
    <scope>NUCLEOTIDE SEQUENCE</scope>
    <source>
        <strain evidence="2">R8</strain>
    </source>
</reference>
<evidence type="ECO:0008006" key="4">
    <source>
        <dbReference type="Google" id="ProtNLM"/>
    </source>
</evidence>
<evidence type="ECO:0000313" key="3">
    <source>
        <dbReference type="Proteomes" id="UP001162741"/>
    </source>
</evidence>
<feature type="transmembrane region" description="Helical" evidence="1">
    <location>
        <begin position="351"/>
        <end position="370"/>
    </location>
</feature>
<dbReference type="RefSeq" id="WP_264280630.1">
    <property type="nucleotide sequence ID" value="NZ_CP107006.1"/>
</dbReference>
<feature type="transmembrane region" description="Helical" evidence="1">
    <location>
        <begin position="204"/>
        <end position="222"/>
    </location>
</feature>
<name>A0ABY6J2H6_9BACT</name>
<organism evidence="2 3">
    <name type="scientific">Chitinophaga horti</name>
    <dbReference type="NCBI Taxonomy" id="2920382"/>
    <lineage>
        <taxon>Bacteria</taxon>
        <taxon>Pseudomonadati</taxon>
        <taxon>Bacteroidota</taxon>
        <taxon>Chitinophagia</taxon>
        <taxon>Chitinophagales</taxon>
        <taxon>Chitinophagaceae</taxon>
        <taxon>Chitinophaga</taxon>
    </lineage>
</organism>
<accession>A0ABY6J2H6</accession>
<feature type="transmembrane region" description="Helical" evidence="1">
    <location>
        <begin position="134"/>
        <end position="152"/>
    </location>
</feature>
<keyword evidence="1" id="KW-0812">Transmembrane</keyword>
<dbReference type="EMBL" id="CP107006">
    <property type="protein sequence ID" value="UYQ92357.1"/>
    <property type="molecule type" value="Genomic_DNA"/>
</dbReference>
<sequence length="419" mass="47905">MWNRVKIALYTLLSTVNVSLIGQMRLSEVLVVMATPFMFDKNDFFTYPYLRKIIFALLLLLGFQVFTDLFIVHNSSANYLRGWASIIICILSFIVLFKVLRGYNDILFYFFLIMVKNIFYTDDIVDSDMTYFKFKMVPILSSAVYLLSAYFYRRNNMKAVMGVLLGYSLTCLAFDSRSTGVVFFLSAIIIYFFNRKIEITRAKVVLFGLVALVMFQVAYIFYVDGVLSGNIGGEHARTQMSRVENPYNPLQLLMTGRGETFAAVTAINDQPYFGHGSWATDKTLKYYQILLMFHDEEFNPNKVADADYLIPSHSILLGAWINCGIGGFVAVLLILIYLLKMGFHLIRNAQHAAIYPVIVILTIGLVWAFMFSPFQQLRFSIPATGAILLSSYYDFIYDEDEAYEELPVPQLPDPIKTGY</sequence>
<keyword evidence="1" id="KW-0472">Membrane</keyword>
<feature type="transmembrane region" description="Helical" evidence="1">
    <location>
        <begin position="164"/>
        <end position="192"/>
    </location>
</feature>
<dbReference type="Proteomes" id="UP001162741">
    <property type="component" value="Chromosome"/>
</dbReference>
<feature type="transmembrane region" description="Helical" evidence="1">
    <location>
        <begin position="53"/>
        <end position="72"/>
    </location>
</feature>
<evidence type="ECO:0000256" key="1">
    <source>
        <dbReference type="SAM" id="Phobius"/>
    </source>
</evidence>